<evidence type="ECO:0000259" key="1">
    <source>
        <dbReference type="Pfam" id="PF20629"/>
    </source>
</evidence>
<evidence type="ECO:0000313" key="2">
    <source>
        <dbReference type="EMBL" id="TQV66535.1"/>
    </source>
</evidence>
<dbReference type="EMBL" id="VICH01000009">
    <property type="protein sequence ID" value="TQV66535.1"/>
    <property type="molecule type" value="Genomic_DNA"/>
</dbReference>
<name>A0A545SNI8_9RHOB</name>
<dbReference type="AlphaFoldDB" id="A0A545SNI8"/>
<feature type="domain" description="D-galactarate/Altronate dehydratase C-terminal" evidence="1">
    <location>
        <begin position="18"/>
        <end position="97"/>
    </location>
</feature>
<dbReference type="InterPro" id="IPR048332">
    <property type="entry name" value="GD_AH_C"/>
</dbReference>
<proteinExistence type="predicted"/>
<accession>A0A545SNI8</accession>
<organism evidence="2 3">
    <name type="scientific">Aliiroseovarius halocynthiae</name>
    <dbReference type="NCBI Taxonomy" id="985055"/>
    <lineage>
        <taxon>Bacteria</taxon>
        <taxon>Pseudomonadati</taxon>
        <taxon>Pseudomonadota</taxon>
        <taxon>Alphaproteobacteria</taxon>
        <taxon>Rhodobacterales</taxon>
        <taxon>Paracoccaceae</taxon>
        <taxon>Aliiroseovarius</taxon>
    </lineage>
</organism>
<sequence>MCEGLCVSSQYLSPSGGLKIREQVKAKGIVFVDPSEYVSTLITQEVASGFNSVCFTTGRGFCYGSKLEPSNKTVSHTPMCNRMSGGVVINRGVTADSAASV</sequence>
<gene>
    <name evidence="2" type="ORF">FIL88_12455</name>
</gene>
<dbReference type="RefSeq" id="WP_142854199.1">
    <property type="nucleotide sequence ID" value="NZ_FXWW01000005.1"/>
</dbReference>
<dbReference type="Proteomes" id="UP000315816">
    <property type="component" value="Unassembled WGS sequence"/>
</dbReference>
<reference evidence="2 3" key="1">
    <citation type="submission" date="2019-06" db="EMBL/GenBank/DDBJ databases">
        <title>A novel species of marine bacteria.</title>
        <authorList>
            <person name="Wang Y."/>
        </authorList>
    </citation>
    <scope>NUCLEOTIDE SEQUENCE [LARGE SCALE GENOMIC DNA]</scope>
    <source>
        <strain evidence="2 3">MA1-10</strain>
    </source>
</reference>
<comment type="caution">
    <text evidence="2">The sequence shown here is derived from an EMBL/GenBank/DDBJ whole genome shotgun (WGS) entry which is preliminary data.</text>
</comment>
<protein>
    <recommendedName>
        <fullName evidence="1">D-galactarate/Altronate dehydratase C-terminal domain-containing protein</fullName>
    </recommendedName>
</protein>
<dbReference type="Pfam" id="PF20629">
    <property type="entry name" value="GD_AH_C"/>
    <property type="match status" value="1"/>
</dbReference>
<keyword evidence="3" id="KW-1185">Reference proteome</keyword>
<evidence type="ECO:0000313" key="3">
    <source>
        <dbReference type="Proteomes" id="UP000315816"/>
    </source>
</evidence>